<dbReference type="SUPFAM" id="SSF53067">
    <property type="entry name" value="Actin-like ATPase domain"/>
    <property type="match status" value="1"/>
</dbReference>
<organism evidence="6 7">
    <name type="scientific">Xaviernesmea rhizosphaerae</name>
    <dbReference type="NCBI Taxonomy" id="1672749"/>
    <lineage>
        <taxon>Bacteria</taxon>
        <taxon>Pseudomonadati</taxon>
        <taxon>Pseudomonadota</taxon>
        <taxon>Alphaproteobacteria</taxon>
        <taxon>Hyphomicrobiales</taxon>
        <taxon>Rhizobiaceae</taxon>
        <taxon>Rhizobium/Agrobacterium group</taxon>
        <taxon>Xaviernesmea</taxon>
    </lineage>
</organism>
<dbReference type="InterPro" id="IPR049382">
    <property type="entry name" value="FGGY_C_2"/>
</dbReference>
<keyword evidence="2" id="KW-0808">Transferase</keyword>
<dbReference type="CDD" id="cd07772">
    <property type="entry name" value="ASKHA_NBD_FGGY_NaCK-like"/>
    <property type="match status" value="1"/>
</dbReference>
<dbReference type="InterPro" id="IPR043129">
    <property type="entry name" value="ATPase_NBD"/>
</dbReference>
<dbReference type="Pfam" id="PF00370">
    <property type="entry name" value="FGGY_N"/>
    <property type="match status" value="1"/>
</dbReference>
<keyword evidence="3 6" id="KW-0418">Kinase</keyword>
<feature type="domain" description="Carbohydrate kinase FGGY C-terminal" evidence="5">
    <location>
        <begin position="262"/>
        <end position="436"/>
    </location>
</feature>
<dbReference type="OrthoDB" id="9786272at2"/>
<evidence type="ECO:0000259" key="4">
    <source>
        <dbReference type="Pfam" id="PF00370"/>
    </source>
</evidence>
<dbReference type="GO" id="GO:0005975">
    <property type="term" value="P:carbohydrate metabolic process"/>
    <property type="evidence" value="ECO:0007669"/>
    <property type="project" value="InterPro"/>
</dbReference>
<evidence type="ECO:0000313" key="7">
    <source>
        <dbReference type="Proteomes" id="UP000186143"/>
    </source>
</evidence>
<dbReference type="AlphaFoldDB" id="A0A1Q9ADM5"/>
<comment type="caution">
    <text evidence="6">The sequence shown here is derived from an EMBL/GenBank/DDBJ whole genome shotgun (WGS) entry which is preliminary data.</text>
</comment>
<evidence type="ECO:0000256" key="3">
    <source>
        <dbReference type="ARBA" id="ARBA00022777"/>
    </source>
</evidence>
<dbReference type="PANTHER" id="PTHR43095:SF5">
    <property type="entry name" value="XYLULOSE KINASE"/>
    <property type="match status" value="1"/>
</dbReference>
<gene>
    <name evidence="6" type="ORF">BJF92_18420</name>
</gene>
<dbReference type="InterPro" id="IPR018484">
    <property type="entry name" value="FGGY_N"/>
</dbReference>
<evidence type="ECO:0000259" key="5">
    <source>
        <dbReference type="Pfam" id="PF21546"/>
    </source>
</evidence>
<dbReference type="EMBL" id="MKIO01000041">
    <property type="protein sequence ID" value="OLP53012.1"/>
    <property type="molecule type" value="Genomic_DNA"/>
</dbReference>
<dbReference type="InterPro" id="IPR050406">
    <property type="entry name" value="FGGY_Carb_Kinase"/>
</dbReference>
<accession>A0A1Q9ADM5</accession>
<proteinExistence type="inferred from homology"/>
<dbReference type="Pfam" id="PF21546">
    <property type="entry name" value="FGGY_C_2"/>
    <property type="match status" value="1"/>
</dbReference>
<dbReference type="Proteomes" id="UP000186143">
    <property type="component" value="Unassembled WGS sequence"/>
</dbReference>
<feature type="domain" description="Carbohydrate kinase FGGY N-terminal" evidence="4">
    <location>
        <begin position="19"/>
        <end position="253"/>
    </location>
</feature>
<evidence type="ECO:0000256" key="2">
    <source>
        <dbReference type="ARBA" id="ARBA00022679"/>
    </source>
</evidence>
<name>A0A1Q9ADM5_9HYPH</name>
<protein>
    <submittedName>
        <fullName evidence="6">Carbohydrate kinase</fullName>
    </submittedName>
</protein>
<evidence type="ECO:0000256" key="1">
    <source>
        <dbReference type="ARBA" id="ARBA00009156"/>
    </source>
</evidence>
<reference evidence="6 7" key="1">
    <citation type="submission" date="2016-09" db="EMBL/GenBank/DDBJ databases">
        <title>Rhizobium sp. nov., a novel species isolated from the rice rhizosphere.</title>
        <authorList>
            <person name="Zhao J."/>
            <person name="Zhang X."/>
        </authorList>
    </citation>
    <scope>NUCLEOTIDE SEQUENCE [LARGE SCALE GENOMIC DNA]</scope>
    <source>
        <strain evidence="6 7">MH17</strain>
    </source>
</reference>
<evidence type="ECO:0000313" key="6">
    <source>
        <dbReference type="EMBL" id="OLP53012.1"/>
    </source>
</evidence>
<comment type="similarity">
    <text evidence="1">Belongs to the FGGY kinase family.</text>
</comment>
<dbReference type="Gene3D" id="3.30.420.40">
    <property type="match status" value="2"/>
</dbReference>
<dbReference type="STRING" id="1672749.BJF92_18420"/>
<dbReference type="PANTHER" id="PTHR43095">
    <property type="entry name" value="SUGAR KINASE"/>
    <property type="match status" value="1"/>
</dbReference>
<dbReference type="GO" id="GO:0016301">
    <property type="term" value="F:kinase activity"/>
    <property type="evidence" value="ECO:0007669"/>
    <property type="project" value="UniProtKB-KW"/>
</dbReference>
<sequence>MIKPDRTQPERTTLFSRIAVIDIGKTNAKLVVVERGSGAEIAARRMPNRVLTDGPYPHYDTDALWRFILDALGALFRETGFEAISVTTHGAAAALLDAEGALALPVLDYEHAYPQEIRADYDRLRPDFAETFSPRLPGGLNLGAQLHYQKRSFPDDFARVERIVTYAQYWAGRLTGVFATEVTSLGCHTDLWRPREGGFSSLVDRLALGDLIAAPRPAFDVLGPVLPDIAAGLGLPGSLPVFCGLHDSNASLLPHLMTREGALSVVSTGTWVVSFAVGGDLDHLDPARDTLANVDALGRAVPSARFMGGREYERLTADLPPVSAPEIAAAVPGLLARGIMYLPNAVPGSGPFPRRQGGWRSETGVSDAERHAAIALYLALMTASGLALLGRRGPILVEGPFSANETYLAALSGVTGAEVLALGSSTGTSAGAACLAGGPAVPAQARAVAPLPMDAYAAAWRAATLV</sequence>